<feature type="transmembrane region" description="Helical" evidence="1">
    <location>
        <begin position="6"/>
        <end position="23"/>
    </location>
</feature>
<evidence type="ECO:0000256" key="1">
    <source>
        <dbReference type="SAM" id="Phobius"/>
    </source>
</evidence>
<comment type="caution">
    <text evidence="2">The sequence shown here is derived from an EMBL/GenBank/DDBJ whole genome shotgun (WGS) entry which is preliminary data.</text>
</comment>
<keyword evidence="1" id="KW-0812">Transmembrane</keyword>
<name>A0ABT8YVI5_9SPIR</name>
<keyword evidence="3" id="KW-1185">Reference proteome</keyword>
<dbReference type="Proteomes" id="UP001175147">
    <property type="component" value="Unassembled WGS sequence"/>
</dbReference>
<dbReference type="EMBL" id="JAUPBM010000031">
    <property type="protein sequence ID" value="MDO7019919.1"/>
    <property type="molecule type" value="Genomic_DNA"/>
</dbReference>
<organism evidence="2 3">
    <name type="scientific">Brachyspira innocens</name>
    <dbReference type="NCBI Taxonomy" id="13264"/>
    <lineage>
        <taxon>Bacteria</taxon>
        <taxon>Pseudomonadati</taxon>
        <taxon>Spirochaetota</taxon>
        <taxon>Spirochaetia</taxon>
        <taxon>Brachyspirales</taxon>
        <taxon>Brachyspiraceae</taxon>
        <taxon>Brachyspira</taxon>
    </lineage>
</organism>
<proteinExistence type="predicted"/>
<keyword evidence="1" id="KW-1133">Transmembrane helix</keyword>
<dbReference type="RefSeq" id="WP_304392250.1">
    <property type="nucleotide sequence ID" value="NZ_JAUPBM010000031.1"/>
</dbReference>
<accession>A0ABT8YVI5</accession>
<protein>
    <recommendedName>
        <fullName evidence="4">Lipoprotein</fullName>
    </recommendedName>
</protein>
<gene>
    <name evidence="2" type="ORF">Q5M86_03925</name>
</gene>
<evidence type="ECO:0000313" key="3">
    <source>
        <dbReference type="Proteomes" id="UP001175147"/>
    </source>
</evidence>
<keyword evidence="1" id="KW-0472">Membrane</keyword>
<reference evidence="2" key="1">
    <citation type="submission" date="2023-07" db="EMBL/GenBank/DDBJ databases">
        <title>Mucosal microbiota of week-old chicken and adult hens.</title>
        <authorList>
            <person name="Volf J."/>
            <person name="Karasova D."/>
            <person name="Crhanova M."/>
            <person name="Faldynova M."/>
            <person name="Prikrylova H."/>
            <person name="Zeman M."/>
            <person name="Babak V."/>
            <person name="Rajova J."/>
            <person name="Rychlik I."/>
        </authorList>
    </citation>
    <scope>NUCLEOTIDE SEQUENCE</scope>
    <source>
        <strain evidence="2">ET902</strain>
    </source>
</reference>
<evidence type="ECO:0008006" key="4">
    <source>
        <dbReference type="Google" id="ProtNLM"/>
    </source>
</evidence>
<sequence length="121" mass="14087">MKKVIFPIIGTAAALVIGTIFFFKNKNIFLRVKKCNLLKMEDVIAFFKNKDIKQRLEADSNLLAVAIKEYKNGCYRIICTLYDKTKEEIIDINEYTIVFKAKDIDKDLKNAFLNKEMIILK</sequence>
<evidence type="ECO:0000313" key="2">
    <source>
        <dbReference type="EMBL" id="MDO7019919.1"/>
    </source>
</evidence>